<dbReference type="Proteomes" id="UP000006253">
    <property type="component" value="Unassembled WGS sequence"/>
</dbReference>
<evidence type="ECO:0000256" key="2">
    <source>
        <dbReference type="ARBA" id="ARBA00022980"/>
    </source>
</evidence>
<dbReference type="RefSeq" id="WP_004767108.1">
    <property type="nucleotide sequence ID" value="NZ_AHMY02000069.1"/>
</dbReference>
<comment type="caution">
    <text evidence="7">The sequence shown here is derived from an EMBL/GenBank/DDBJ whole genome shotgun (WGS) entry which is preliminary data.</text>
</comment>
<evidence type="ECO:0000313" key="8">
    <source>
        <dbReference type="Proteomes" id="UP000006253"/>
    </source>
</evidence>
<name>A0A0E2B8Y3_9LEPT</name>
<evidence type="ECO:0000313" key="7">
    <source>
        <dbReference type="EMBL" id="EKO13575.1"/>
    </source>
</evidence>
<dbReference type="InterPro" id="IPR044957">
    <property type="entry name" value="Ribosomal_bL32_bact"/>
</dbReference>
<protein>
    <recommendedName>
        <fullName evidence="4 5">Large ribosomal subunit protein bL32</fullName>
    </recommendedName>
</protein>
<keyword evidence="2 5" id="KW-0689">Ribosomal protein</keyword>
<dbReference type="EMBL" id="AHMY02000069">
    <property type="protein sequence ID" value="EKO13575.1"/>
    <property type="molecule type" value="Genomic_DNA"/>
</dbReference>
<dbReference type="PANTHER" id="PTHR35534">
    <property type="entry name" value="50S RIBOSOMAL PROTEIN L32"/>
    <property type="match status" value="1"/>
</dbReference>
<dbReference type="InterPro" id="IPR011332">
    <property type="entry name" value="Ribosomal_zn-bd"/>
</dbReference>
<dbReference type="PANTHER" id="PTHR35534:SF1">
    <property type="entry name" value="LARGE RIBOSOMAL SUBUNIT PROTEIN BL32"/>
    <property type="match status" value="1"/>
</dbReference>
<dbReference type="NCBIfam" id="TIGR01031">
    <property type="entry name" value="rpmF_bact"/>
    <property type="match status" value="1"/>
</dbReference>
<gene>
    <name evidence="5 7" type="primary">rpmF</name>
    <name evidence="7" type="ORF">LEP1GSC081_0088</name>
</gene>
<sequence>MAVPKRRKSKSKVRTKRAHHAIGKPNLAPCPNCNSYRLSHRICPTCGFYKTGIVLEPKVKKPKEEN</sequence>
<feature type="region of interest" description="Disordered" evidence="6">
    <location>
        <begin position="1"/>
        <end position="20"/>
    </location>
</feature>
<reference evidence="7 8" key="1">
    <citation type="submission" date="2012-10" db="EMBL/GenBank/DDBJ databases">
        <authorList>
            <person name="Harkins D.M."/>
            <person name="Durkin A.S."/>
            <person name="Brinkac L.M."/>
            <person name="Selengut J.D."/>
            <person name="Sanka R."/>
            <person name="DePew J."/>
            <person name="Purushe J."/>
            <person name="Peacock S.J."/>
            <person name="Thaipadungpanit J."/>
            <person name="Wuthiekanun V.W."/>
            <person name="Day N.P."/>
            <person name="Vinetz J.M."/>
            <person name="Sutton G.G."/>
            <person name="Nelson W.C."/>
            <person name="Fouts D.E."/>
        </authorList>
    </citation>
    <scope>NUCLEOTIDE SEQUENCE [LARGE SCALE GENOMIC DNA]</scope>
    <source>
        <strain evidence="7 8">H1</strain>
    </source>
</reference>
<evidence type="ECO:0000256" key="1">
    <source>
        <dbReference type="ARBA" id="ARBA00008560"/>
    </source>
</evidence>
<evidence type="ECO:0000256" key="3">
    <source>
        <dbReference type="ARBA" id="ARBA00023274"/>
    </source>
</evidence>
<comment type="similarity">
    <text evidence="1 5">Belongs to the bacterial ribosomal protein bL32 family.</text>
</comment>
<dbReference type="Pfam" id="PF01783">
    <property type="entry name" value="Ribosomal_L32p"/>
    <property type="match status" value="1"/>
</dbReference>
<dbReference type="AlphaFoldDB" id="A0A0E2B8Y3"/>
<accession>A0A0E2B8Y3</accession>
<dbReference type="InterPro" id="IPR002677">
    <property type="entry name" value="Ribosomal_bL32"/>
</dbReference>
<dbReference type="GO" id="GO:0006412">
    <property type="term" value="P:translation"/>
    <property type="evidence" value="ECO:0007669"/>
    <property type="project" value="UniProtKB-UniRule"/>
</dbReference>
<dbReference type="GO" id="GO:0003735">
    <property type="term" value="F:structural constituent of ribosome"/>
    <property type="evidence" value="ECO:0007669"/>
    <property type="project" value="InterPro"/>
</dbReference>
<evidence type="ECO:0000256" key="4">
    <source>
        <dbReference type="ARBA" id="ARBA00035178"/>
    </source>
</evidence>
<dbReference type="HAMAP" id="MF_00340">
    <property type="entry name" value="Ribosomal_bL32"/>
    <property type="match status" value="1"/>
</dbReference>
<dbReference type="SUPFAM" id="SSF57829">
    <property type="entry name" value="Zn-binding ribosomal proteins"/>
    <property type="match status" value="1"/>
</dbReference>
<evidence type="ECO:0000256" key="6">
    <source>
        <dbReference type="SAM" id="MobiDB-lite"/>
    </source>
</evidence>
<keyword evidence="3 5" id="KW-0687">Ribonucleoprotein</keyword>
<evidence type="ECO:0000256" key="5">
    <source>
        <dbReference type="HAMAP-Rule" id="MF_00340"/>
    </source>
</evidence>
<dbReference type="GO" id="GO:0015934">
    <property type="term" value="C:large ribosomal subunit"/>
    <property type="evidence" value="ECO:0007669"/>
    <property type="project" value="InterPro"/>
</dbReference>
<proteinExistence type="inferred from homology"/>
<organism evidence="7 8">
    <name type="scientific">Leptospira kirschneri str. H1</name>
    <dbReference type="NCBI Taxonomy" id="1049966"/>
    <lineage>
        <taxon>Bacteria</taxon>
        <taxon>Pseudomonadati</taxon>
        <taxon>Spirochaetota</taxon>
        <taxon>Spirochaetia</taxon>
        <taxon>Leptospirales</taxon>
        <taxon>Leptospiraceae</taxon>
        <taxon>Leptospira</taxon>
    </lineage>
</organism>